<evidence type="ECO:0000313" key="9">
    <source>
        <dbReference type="EMBL" id="PKK90086.1"/>
    </source>
</evidence>
<reference evidence="9 10" key="1">
    <citation type="journal article" date="2017" name="ISME J.">
        <title>Potential for microbial H2 and metal transformations associated with novel bacteria and archaea in deep terrestrial subsurface sediments.</title>
        <authorList>
            <person name="Hernsdorf A.W."/>
            <person name="Amano Y."/>
            <person name="Miyakawa K."/>
            <person name="Ise K."/>
            <person name="Suzuki Y."/>
            <person name="Anantharaman K."/>
            <person name="Probst A."/>
            <person name="Burstein D."/>
            <person name="Thomas B.C."/>
            <person name="Banfield J.F."/>
        </authorList>
    </citation>
    <scope>NUCLEOTIDE SEQUENCE [LARGE SCALE GENOMIC DNA]</scope>
    <source>
        <strain evidence="9">HGW-Wallbacteria-1</strain>
    </source>
</reference>
<evidence type="ECO:0000256" key="2">
    <source>
        <dbReference type="ARBA" id="ARBA00013194"/>
    </source>
</evidence>
<accession>A0A2N1PP12</accession>
<keyword evidence="7" id="KW-1133">Transmembrane helix</keyword>
<dbReference type="InterPro" id="IPR050245">
    <property type="entry name" value="PrsA_foldase"/>
</dbReference>
<evidence type="ECO:0000313" key="10">
    <source>
        <dbReference type="Proteomes" id="UP000233256"/>
    </source>
</evidence>
<protein>
    <recommendedName>
        <fullName evidence="2">peptidylprolyl isomerase</fullName>
        <ecNumber evidence="2">5.2.1.8</ecNumber>
    </recommendedName>
</protein>
<name>A0A2N1PP12_9BACT</name>
<feature type="compositionally biased region" description="Basic and acidic residues" evidence="6">
    <location>
        <begin position="59"/>
        <end position="79"/>
    </location>
</feature>
<dbReference type="Pfam" id="PF13145">
    <property type="entry name" value="Rotamase_2"/>
    <property type="match status" value="1"/>
</dbReference>
<keyword evidence="7" id="KW-0812">Transmembrane</keyword>
<dbReference type="PANTHER" id="PTHR47245:SF1">
    <property type="entry name" value="FOLDASE PROTEIN PRSA"/>
    <property type="match status" value="1"/>
</dbReference>
<dbReference type="InterPro" id="IPR000297">
    <property type="entry name" value="PPIase_PpiC"/>
</dbReference>
<dbReference type="Gene3D" id="1.10.4030.10">
    <property type="entry name" value="Porin chaperone SurA, peptide-binding domain"/>
    <property type="match status" value="1"/>
</dbReference>
<organism evidence="9 10">
    <name type="scientific">Candidatus Wallbacteria bacterium HGW-Wallbacteria-1</name>
    <dbReference type="NCBI Taxonomy" id="2013854"/>
    <lineage>
        <taxon>Bacteria</taxon>
        <taxon>Candidatus Walliibacteriota</taxon>
    </lineage>
</organism>
<keyword evidence="5" id="KW-0413">Isomerase</keyword>
<dbReference type="Gene3D" id="3.10.50.40">
    <property type="match status" value="1"/>
</dbReference>
<feature type="domain" description="PpiC" evidence="8">
    <location>
        <begin position="334"/>
        <end position="451"/>
    </location>
</feature>
<keyword evidence="4" id="KW-0697">Rotamase</keyword>
<dbReference type="SUPFAM" id="SSF54534">
    <property type="entry name" value="FKBP-like"/>
    <property type="match status" value="1"/>
</dbReference>
<keyword evidence="7" id="KW-0472">Membrane</keyword>
<evidence type="ECO:0000256" key="1">
    <source>
        <dbReference type="ARBA" id="ARBA00000971"/>
    </source>
</evidence>
<comment type="catalytic activity">
    <reaction evidence="1">
        <text>[protein]-peptidylproline (omega=180) = [protein]-peptidylproline (omega=0)</text>
        <dbReference type="Rhea" id="RHEA:16237"/>
        <dbReference type="Rhea" id="RHEA-COMP:10747"/>
        <dbReference type="Rhea" id="RHEA-COMP:10748"/>
        <dbReference type="ChEBI" id="CHEBI:83833"/>
        <dbReference type="ChEBI" id="CHEBI:83834"/>
        <dbReference type="EC" id="5.2.1.8"/>
    </reaction>
</comment>
<dbReference type="AlphaFoldDB" id="A0A2N1PP12"/>
<keyword evidence="3" id="KW-0732">Signal</keyword>
<feature type="compositionally biased region" description="Polar residues" evidence="6">
    <location>
        <begin position="42"/>
        <end position="52"/>
    </location>
</feature>
<evidence type="ECO:0000256" key="6">
    <source>
        <dbReference type="SAM" id="MobiDB-lite"/>
    </source>
</evidence>
<evidence type="ECO:0000259" key="8">
    <source>
        <dbReference type="Pfam" id="PF13145"/>
    </source>
</evidence>
<dbReference type="Proteomes" id="UP000233256">
    <property type="component" value="Unassembled WGS sequence"/>
</dbReference>
<dbReference type="EMBL" id="PGXC01000008">
    <property type="protein sequence ID" value="PKK90086.1"/>
    <property type="molecule type" value="Genomic_DNA"/>
</dbReference>
<dbReference type="EC" id="5.2.1.8" evidence="2"/>
<comment type="caution">
    <text evidence="9">The sequence shown here is derived from an EMBL/GenBank/DDBJ whole genome shotgun (WGS) entry which is preliminary data.</text>
</comment>
<feature type="region of interest" description="Disordered" evidence="6">
    <location>
        <begin position="42"/>
        <end position="83"/>
    </location>
</feature>
<gene>
    <name evidence="9" type="ORF">CVV64_11245</name>
</gene>
<evidence type="ECO:0000256" key="4">
    <source>
        <dbReference type="ARBA" id="ARBA00023110"/>
    </source>
</evidence>
<feature type="transmembrane region" description="Helical" evidence="7">
    <location>
        <begin position="12"/>
        <end position="35"/>
    </location>
</feature>
<dbReference type="InterPro" id="IPR046357">
    <property type="entry name" value="PPIase_dom_sf"/>
</dbReference>
<evidence type="ECO:0000256" key="5">
    <source>
        <dbReference type="ARBA" id="ARBA00023235"/>
    </source>
</evidence>
<evidence type="ECO:0000256" key="7">
    <source>
        <dbReference type="SAM" id="Phobius"/>
    </source>
</evidence>
<proteinExistence type="predicted"/>
<evidence type="ECO:0000256" key="3">
    <source>
        <dbReference type="ARBA" id="ARBA00022729"/>
    </source>
</evidence>
<dbReference type="GO" id="GO:0003755">
    <property type="term" value="F:peptidyl-prolyl cis-trans isomerase activity"/>
    <property type="evidence" value="ECO:0007669"/>
    <property type="project" value="UniProtKB-KW"/>
</dbReference>
<dbReference type="PANTHER" id="PTHR47245">
    <property type="entry name" value="PEPTIDYLPROLYL ISOMERASE"/>
    <property type="match status" value="1"/>
</dbReference>
<sequence>MFRLEKKSIPQNTTSISSLSILSLLSILIFSIFILNSCGSEKQNSRLSNTNPVIPKPETATDNRPESGSESNLESKLKTTETSIQIEPKESSIDYFMADDFILSAKTKTPDDQFTPPTAKDLLDLEAIAMVIRDDPEVMKNLFWILEEGLAEDYRTQIGRLRFEPSRAQVMAKFMDIRETFIGPDGKIPETLNYDITEAIKQDLYLSNTEEFLDKQLKSYFSNGEIKLSDQGKNLIDGIEIPKHPETLLATLQNPSETIIWNNLLILDFPDDIISASDIFKNLLKRKILIREGKKLSIIPGESFRQTVAANLVEGYLNLRLRQSPTKSNPVREPSEKELLEFYSSNLEKYTPPRTDWIQWITFNSKDKAAESIAQLKEGISFNDLAAKLEQGNQPPDGYPVSNTSFDVDFIVRKMNPGEYSKVIVIDDKWVIIKLLHRNSSNPISFENARPAVRQDLFNNENEIQRKQILNELRLKAVELFNRIKPWPDSIANTVKKGGQ</sequence>